<proteinExistence type="predicted"/>
<dbReference type="RefSeq" id="WP_259625902.1">
    <property type="nucleotide sequence ID" value="NZ_JANYMP010000013.1"/>
</dbReference>
<evidence type="ECO:0000313" key="1">
    <source>
        <dbReference type="EMBL" id="MCS7480410.1"/>
    </source>
</evidence>
<name>A0A9X2VPQ3_9PSEU</name>
<evidence type="ECO:0000313" key="2">
    <source>
        <dbReference type="Proteomes" id="UP001141259"/>
    </source>
</evidence>
<dbReference type="Proteomes" id="UP001141259">
    <property type="component" value="Unassembled WGS sequence"/>
</dbReference>
<organism evidence="1 2">
    <name type="scientific">Umezawaea endophytica</name>
    <dbReference type="NCBI Taxonomy" id="1654476"/>
    <lineage>
        <taxon>Bacteria</taxon>
        <taxon>Bacillati</taxon>
        <taxon>Actinomycetota</taxon>
        <taxon>Actinomycetes</taxon>
        <taxon>Pseudonocardiales</taxon>
        <taxon>Pseudonocardiaceae</taxon>
        <taxon>Umezawaea</taxon>
    </lineage>
</organism>
<protein>
    <submittedName>
        <fullName evidence="1">Uncharacterized protein</fullName>
    </submittedName>
</protein>
<dbReference type="AlphaFoldDB" id="A0A9X2VPQ3"/>
<accession>A0A9X2VPQ3</accession>
<dbReference type="EMBL" id="JANYMP010000013">
    <property type="protein sequence ID" value="MCS7480410.1"/>
    <property type="molecule type" value="Genomic_DNA"/>
</dbReference>
<gene>
    <name evidence="1" type="ORF">NZH93_26445</name>
</gene>
<sequence>MTSKGEKNMKHTGHATLNAPIDQVDLEHWLFTLTDAEYQACARGHRAAGTFVQDGVRGTVNVEAIGGHLIIQHYQEVSAEPSRVEMLSERSRVYLFHLVPATIQVRWTMSANARTAETSEFHCTVELIMPPVLRALGAMSLLSRAIRAHTVEETQLFADDIVRKIGSVRRPSAGD</sequence>
<comment type="caution">
    <text evidence="1">The sequence shown here is derived from an EMBL/GenBank/DDBJ whole genome shotgun (WGS) entry which is preliminary data.</text>
</comment>
<keyword evidence="2" id="KW-1185">Reference proteome</keyword>
<reference evidence="1" key="1">
    <citation type="submission" date="2022-08" db="EMBL/GenBank/DDBJ databases">
        <authorList>
            <person name="Tistechok S."/>
            <person name="Samborskyy M."/>
            <person name="Roman I."/>
        </authorList>
    </citation>
    <scope>NUCLEOTIDE SEQUENCE</scope>
    <source>
        <strain evidence="1">DSM 103496</strain>
    </source>
</reference>